<evidence type="ECO:0000259" key="1">
    <source>
        <dbReference type="Pfam" id="PF12172"/>
    </source>
</evidence>
<sequence length="145" mass="16686">MDQNRISTEEFWNPEHVVEKFWNGLKEGTIYAKKCKECGAIEFPPHHACNACGYHDTEWTTLTGKGMLKTFVFTGALNARLELEDMGLKYVCGEVQFEEGPEMNAVILGISKKKAREITDHLPVRVRPVFYDMGRYTTLFFELDE</sequence>
<dbReference type="SUPFAM" id="SSF50249">
    <property type="entry name" value="Nucleic acid-binding proteins"/>
    <property type="match status" value="1"/>
</dbReference>
<dbReference type="RefSeq" id="WP_132273973.1">
    <property type="nucleotide sequence ID" value="NZ_JAOBST010000008.1"/>
</dbReference>
<dbReference type="PANTHER" id="PTHR34075">
    <property type="entry name" value="BLR3430 PROTEIN"/>
    <property type="match status" value="1"/>
</dbReference>
<dbReference type="Proteomes" id="UP000295710">
    <property type="component" value="Unassembled WGS sequence"/>
</dbReference>
<dbReference type="InterPro" id="IPR052513">
    <property type="entry name" value="Thioester_dehydratase-like"/>
</dbReference>
<dbReference type="Gene3D" id="6.10.30.10">
    <property type="match status" value="1"/>
</dbReference>
<keyword evidence="3" id="KW-1185">Reference proteome</keyword>
<protein>
    <recommendedName>
        <fullName evidence="1">ChsH2 rubredoxin-like zinc ribbon domain-containing protein</fullName>
    </recommendedName>
</protein>
<accession>A0A4R4FKS1</accession>
<dbReference type="InterPro" id="IPR022002">
    <property type="entry name" value="ChsH2_Znr"/>
</dbReference>
<dbReference type="AlphaFoldDB" id="A0A4R4FKS1"/>
<gene>
    <name evidence="2" type="ORF">E1963_00690</name>
</gene>
<dbReference type="InterPro" id="IPR012340">
    <property type="entry name" value="NA-bd_OB-fold"/>
</dbReference>
<comment type="caution">
    <text evidence="2">The sequence shown here is derived from an EMBL/GenBank/DDBJ whole genome shotgun (WGS) entry which is preliminary data.</text>
</comment>
<organism evidence="2 3">
    <name type="scientific">Extibacter muris</name>
    <dbReference type="NCBI Taxonomy" id="1796622"/>
    <lineage>
        <taxon>Bacteria</taxon>
        <taxon>Bacillati</taxon>
        <taxon>Bacillota</taxon>
        <taxon>Clostridia</taxon>
        <taxon>Lachnospirales</taxon>
        <taxon>Lachnospiraceae</taxon>
        <taxon>Extibacter</taxon>
    </lineage>
</organism>
<feature type="domain" description="ChsH2 rubredoxin-like zinc ribbon" evidence="1">
    <location>
        <begin position="22"/>
        <end position="53"/>
    </location>
</feature>
<proteinExistence type="predicted"/>
<evidence type="ECO:0000313" key="3">
    <source>
        <dbReference type="Proteomes" id="UP000295710"/>
    </source>
</evidence>
<dbReference type="EMBL" id="SMMX01000001">
    <property type="protein sequence ID" value="TDA23299.1"/>
    <property type="molecule type" value="Genomic_DNA"/>
</dbReference>
<evidence type="ECO:0000313" key="2">
    <source>
        <dbReference type="EMBL" id="TDA23299.1"/>
    </source>
</evidence>
<name>A0A4R4FKS1_9FIRM</name>
<dbReference type="PANTHER" id="PTHR34075:SF5">
    <property type="entry name" value="BLR3430 PROTEIN"/>
    <property type="match status" value="1"/>
</dbReference>
<reference evidence="2 3" key="1">
    <citation type="journal article" date="2016" name="Nat. Microbiol.">
        <title>The Mouse Intestinal Bacterial Collection (miBC) provides host-specific insight into cultured diversity and functional potential of the gut microbiota.</title>
        <authorList>
            <person name="Lagkouvardos I."/>
            <person name="Pukall R."/>
            <person name="Abt B."/>
            <person name="Foesel B.U."/>
            <person name="Meier-Kolthoff J.P."/>
            <person name="Kumar N."/>
            <person name="Bresciani A."/>
            <person name="Martinez I."/>
            <person name="Just S."/>
            <person name="Ziegler C."/>
            <person name="Brugiroux S."/>
            <person name="Garzetti D."/>
            <person name="Wenning M."/>
            <person name="Bui T.P."/>
            <person name="Wang J."/>
            <person name="Hugenholtz F."/>
            <person name="Plugge C.M."/>
            <person name="Peterson D.A."/>
            <person name="Hornef M.W."/>
            <person name="Baines J.F."/>
            <person name="Smidt H."/>
            <person name="Walter J."/>
            <person name="Kristiansen K."/>
            <person name="Nielsen H.B."/>
            <person name="Haller D."/>
            <person name="Overmann J."/>
            <person name="Stecher B."/>
            <person name="Clavel T."/>
        </authorList>
    </citation>
    <scope>NUCLEOTIDE SEQUENCE [LARGE SCALE GENOMIC DNA]</scope>
    <source>
        <strain evidence="2 3">DSM 28560</strain>
    </source>
</reference>
<dbReference type="Pfam" id="PF12172">
    <property type="entry name" value="zf-ChsH2"/>
    <property type="match status" value="1"/>
</dbReference>